<dbReference type="GO" id="GO:0005509">
    <property type="term" value="F:calcium ion binding"/>
    <property type="evidence" value="ECO:0007669"/>
    <property type="project" value="InterPro"/>
</dbReference>
<dbReference type="EMBL" id="AZIM01008915">
    <property type="protein sequence ID" value="ETE57290.1"/>
    <property type="molecule type" value="Genomic_DNA"/>
</dbReference>
<dbReference type="OrthoDB" id="5102063at2759"/>
<sequence>MPEGIELQVLKDRKPCSISEIIADSLLRQYNDKCQKYIDWNRKTLIEELGLTEKDIIDIPQLFNSSKKLLDNSISEVLKAPAEAYFPDMVNMLVLGKHLGIPKPFGPIIDGQCCLEKEVRRLLEPLGLSCNFIDDYRTYYIKQGDVHCGTNVRRKPFSFKWWNMRP</sequence>
<proteinExistence type="predicted"/>
<reference evidence="2 3" key="1">
    <citation type="journal article" date="2013" name="Proc. Natl. Acad. Sci. U.S.A.">
        <title>The king cobra genome reveals dynamic gene evolution and adaptation in the snake venom system.</title>
        <authorList>
            <person name="Vonk F.J."/>
            <person name="Casewell N.R."/>
            <person name="Henkel C.V."/>
            <person name="Heimberg A.M."/>
            <person name="Jansen H.J."/>
            <person name="McCleary R.J."/>
            <person name="Kerkkamp H.M."/>
            <person name="Vos R.A."/>
            <person name="Guerreiro I."/>
            <person name="Calvete J.J."/>
            <person name="Wuster W."/>
            <person name="Woods A.E."/>
            <person name="Logan J.M."/>
            <person name="Harrison R.A."/>
            <person name="Castoe T.A."/>
            <person name="de Koning A.P."/>
            <person name="Pollock D.D."/>
            <person name="Yandell M."/>
            <person name="Calderon D."/>
            <person name="Renjifo C."/>
            <person name="Currier R.B."/>
            <person name="Salgado D."/>
            <person name="Pla D."/>
            <person name="Sanz L."/>
            <person name="Hyder A.S."/>
            <person name="Ribeiro J.M."/>
            <person name="Arntzen J.W."/>
            <person name="van den Thillart G.E."/>
            <person name="Boetzer M."/>
            <person name="Pirovano W."/>
            <person name="Dirks R.P."/>
            <person name="Spaink H.P."/>
            <person name="Duboule D."/>
            <person name="McGlinn E."/>
            <person name="Kini R.M."/>
            <person name="Richardson M.K."/>
        </authorList>
    </citation>
    <scope>NUCLEOTIDE SEQUENCE</scope>
    <source>
        <tissue evidence="2">Blood</tissue>
    </source>
</reference>
<feature type="domain" description="Protein-arginine deiminase C-terminal" evidence="1">
    <location>
        <begin position="10"/>
        <end position="163"/>
    </location>
</feature>
<dbReference type="AlphaFoldDB" id="V8N582"/>
<dbReference type="InterPro" id="IPR004303">
    <property type="entry name" value="PAD"/>
</dbReference>
<gene>
    <name evidence="2" type="primary">PADI4</name>
    <name evidence="2" type="ORF">L345_16998</name>
</gene>
<name>V8N582_OPHHA</name>
<evidence type="ECO:0000259" key="1">
    <source>
        <dbReference type="Pfam" id="PF03068"/>
    </source>
</evidence>
<dbReference type="Proteomes" id="UP000018936">
    <property type="component" value="Unassembled WGS sequence"/>
</dbReference>
<dbReference type="PANTHER" id="PTHR10837:SF3">
    <property type="entry name" value="PROTEIN-ARGININE DEIMINASE TYPE-4"/>
    <property type="match status" value="1"/>
</dbReference>
<evidence type="ECO:0000313" key="2">
    <source>
        <dbReference type="EMBL" id="ETE57290.1"/>
    </source>
</evidence>
<accession>V8N582</accession>
<organism evidence="2 3">
    <name type="scientific">Ophiophagus hannah</name>
    <name type="common">King cobra</name>
    <name type="synonym">Naja hannah</name>
    <dbReference type="NCBI Taxonomy" id="8665"/>
    <lineage>
        <taxon>Eukaryota</taxon>
        <taxon>Metazoa</taxon>
        <taxon>Chordata</taxon>
        <taxon>Craniata</taxon>
        <taxon>Vertebrata</taxon>
        <taxon>Euteleostomi</taxon>
        <taxon>Lepidosauria</taxon>
        <taxon>Squamata</taxon>
        <taxon>Bifurcata</taxon>
        <taxon>Unidentata</taxon>
        <taxon>Episquamata</taxon>
        <taxon>Toxicofera</taxon>
        <taxon>Serpentes</taxon>
        <taxon>Colubroidea</taxon>
        <taxon>Elapidae</taxon>
        <taxon>Elapinae</taxon>
        <taxon>Ophiophagus</taxon>
    </lineage>
</organism>
<dbReference type="PANTHER" id="PTHR10837">
    <property type="entry name" value="PEPTIDYLARGININE DEIMINASE"/>
    <property type="match status" value="1"/>
</dbReference>
<dbReference type="Gene3D" id="3.75.10.10">
    <property type="entry name" value="L-arginine/glycine Amidinotransferase, Chain A"/>
    <property type="match status" value="1"/>
</dbReference>
<dbReference type="GO" id="GO:0005634">
    <property type="term" value="C:nucleus"/>
    <property type="evidence" value="ECO:0007669"/>
    <property type="project" value="TreeGrafter"/>
</dbReference>
<dbReference type="GO" id="GO:0004668">
    <property type="term" value="F:protein-arginine deiminase activity"/>
    <property type="evidence" value="ECO:0007669"/>
    <property type="project" value="InterPro"/>
</dbReference>
<keyword evidence="3" id="KW-1185">Reference proteome</keyword>
<dbReference type="Pfam" id="PF03068">
    <property type="entry name" value="PAD"/>
    <property type="match status" value="1"/>
</dbReference>
<comment type="caution">
    <text evidence="2">The sequence shown here is derived from an EMBL/GenBank/DDBJ whole genome shotgun (WGS) entry which is preliminary data.</text>
</comment>
<protein>
    <submittedName>
        <fullName evidence="2">Protein-arginine deiminase type-4</fullName>
    </submittedName>
</protein>
<dbReference type="GO" id="GO:0005737">
    <property type="term" value="C:cytoplasm"/>
    <property type="evidence" value="ECO:0007669"/>
    <property type="project" value="InterPro"/>
</dbReference>
<dbReference type="SUPFAM" id="SSF55909">
    <property type="entry name" value="Pentein"/>
    <property type="match status" value="1"/>
</dbReference>
<dbReference type="InterPro" id="IPR013530">
    <property type="entry name" value="PAD_C"/>
</dbReference>
<evidence type="ECO:0000313" key="3">
    <source>
        <dbReference type="Proteomes" id="UP000018936"/>
    </source>
</evidence>